<keyword evidence="3" id="KW-1185">Reference proteome</keyword>
<proteinExistence type="predicted"/>
<accession>A0AAV4F285</accession>
<feature type="region of interest" description="Disordered" evidence="1">
    <location>
        <begin position="1"/>
        <end position="43"/>
    </location>
</feature>
<evidence type="ECO:0000256" key="1">
    <source>
        <dbReference type="SAM" id="MobiDB-lite"/>
    </source>
</evidence>
<gene>
    <name evidence="2" type="ORF">ElyMa_001998000</name>
</gene>
<evidence type="ECO:0000313" key="3">
    <source>
        <dbReference type="Proteomes" id="UP000762676"/>
    </source>
</evidence>
<feature type="compositionally biased region" description="Polar residues" evidence="1">
    <location>
        <begin position="18"/>
        <end position="35"/>
    </location>
</feature>
<dbReference type="AlphaFoldDB" id="A0AAV4F285"/>
<feature type="compositionally biased region" description="Polar residues" evidence="1">
    <location>
        <begin position="1"/>
        <end position="11"/>
    </location>
</feature>
<reference evidence="2 3" key="1">
    <citation type="journal article" date="2021" name="Elife">
        <title>Chloroplast acquisition without the gene transfer in kleptoplastic sea slugs, Plakobranchus ocellatus.</title>
        <authorList>
            <person name="Maeda T."/>
            <person name="Takahashi S."/>
            <person name="Yoshida T."/>
            <person name="Shimamura S."/>
            <person name="Takaki Y."/>
            <person name="Nagai Y."/>
            <person name="Toyoda A."/>
            <person name="Suzuki Y."/>
            <person name="Arimoto A."/>
            <person name="Ishii H."/>
            <person name="Satoh N."/>
            <person name="Nishiyama T."/>
            <person name="Hasebe M."/>
            <person name="Maruyama T."/>
            <person name="Minagawa J."/>
            <person name="Obokata J."/>
            <person name="Shigenobu S."/>
        </authorList>
    </citation>
    <scope>NUCLEOTIDE SEQUENCE [LARGE SCALE GENOMIC DNA]</scope>
</reference>
<evidence type="ECO:0000313" key="2">
    <source>
        <dbReference type="EMBL" id="GFR67463.1"/>
    </source>
</evidence>
<name>A0AAV4F285_9GAST</name>
<dbReference type="Proteomes" id="UP000762676">
    <property type="component" value="Unassembled WGS sequence"/>
</dbReference>
<sequence length="100" mass="11084">MSDRPSQQELSVSPKYTLPQQPLNPTSPPTSINAQDSKDRCKSDTPMLAVDIQEKFTQAVEKSSETTVFTAVPDQELVPKKQESKFENEIENVVSVSSSQ</sequence>
<organism evidence="2 3">
    <name type="scientific">Elysia marginata</name>
    <dbReference type="NCBI Taxonomy" id="1093978"/>
    <lineage>
        <taxon>Eukaryota</taxon>
        <taxon>Metazoa</taxon>
        <taxon>Spiralia</taxon>
        <taxon>Lophotrochozoa</taxon>
        <taxon>Mollusca</taxon>
        <taxon>Gastropoda</taxon>
        <taxon>Heterobranchia</taxon>
        <taxon>Euthyneura</taxon>
        <taxon>Panpulmonata</taxon>
        <taxon>Sacoglossa</taxon>
        <taxon>Placobranchoidea</taxon>
        <taxon>Plakobranchidae</taxon>
        <taxon>Elysia</taxon>
    </lineage>
</organism>
<protein>
    <submittedName>
        <fullName evidence="2">Uncharacterized protein</fullName>
    </submittedName>
</protein>
<comment type="caution">
    <text evidence="2">The sequence shown here is derived from an EMBL/GenBank/DDBJ whole genome shotgun (WGS) entry which is preliminary data.</text>
</comment>
<dbReference type="EMBL" id="BMAT01004064">
    <property type="protein sequence ID" value="GFR67463.1"/>
    <property type="molecule type" value="Genomic_DNA"/>
</dbReference>